<keyword evidence="3" id="KW-0804">Transcription</keyword>
<reference evidence="5 6" key="1">
    <citation type="submission" date="2021-03" db="EMBL/GenBank/DDBJ databases">
        <authorList>
            <person name="Grouzdev D.S."/>
        </authorList>
    </citation>
    <scope>NUCLEOTIDE SEQUENCE [LARGE SCALE GENOMIC DNA]</scope>
    <source>
        <strain evidence="5 6">M50-1</strain>
    </source>
</reference>
<dbReference type="Pfam" id="PF07729">
    <property type="entry name" value="FCD"/>
    <property type="match status" value="1"/>
</dbReference>
<keyword evidence="1" id="KW-0805">Transcription regulation</keyword>
<gene>
    <name evidence="5" type="ORF">EYB53_022165</name>
</gene>
<name>A0ABS4DGD3_9CHLR</name>
<comment type="caution">
    <text evidence="5">The sequence shown here is derived from an EMBL/GenBank/DDBJ whole genome shotgun (WGS) entry which is preliminary data.</text>
</comment>
<sequence length="150" mass="16975">MPRPSDARLRLSRLQPLLSAHDILEIYQVRECLESLAARIAAEQIPSEQLAALTHELAFSEQCATEGHHNEILESDIRFHKLIISATQNQRLAAILTTLDDQMYRIRLTLPRSAGWIEETLAEHRAIVERITTRDADGAARAMGTHLRSF</sequence>
<keyword evidence="6" id="KW-1185">Reference proteome</keyword>
<organism evidence="5 6">
    <name type="scientific">Candidatus Chloroploca mongolica</name>
    <dbReference type="NCBI Taxonomy" id="2528176"/>
    <lineage>
        <taxon>Bacteria</taxon>
        <taxon>Bacillati</taxon>
        <taxon>Chloroflexota</taxon>
        <taxon>Chloroflexia</taxon>
        <taxon>Chloroflexales</taxon>
        <taxon>Chloroflexineae</taxon>
        <taxon>Oscillochloridaceae</taxon>
        <taxon>Candidatus Chloroploca</taxon>
    </lineage>
</organism>
<dbReference type="EMBL" id="SIJK02000069">
    <property type="protein sequence ID" value="MBP1468434.1"/>
    <property type="molecule type" value="Genomic_DNA"/>
</dbReference>
<accession>A0ABS4DGD3</accession>
<evidence type="ECO:0000256" key="1">
    <source>
        <dbReference type="ARBA" id="ARBA00023015"/>
    </source>
</evidence>
<feature type="domain" description="GntR C-terminal" evidence="4">
    <location>
        <begin position="25"/>
        <end position="149"/>
    </location>
</feature>
<protein>
    <submittedName>
        <fullName evidence="5">FCD domain-containing protein</fullName>
    </submittedName>
</protein>
<dbReference type="PANTHER" id="PTHR43537">
    <property type="entry name" value="TRANSCRIPTIONAL REGULATOR, GNTR FAMILY"/>
    <property type="match status" value="1"/>
</dbReference>
<keyword evidence="2" id="KW-0238">DNA-binding</keyword>
<dbReference type="Gene3D" id="1.20.120.530">
    <property type="entry name" value="GntR ligand-binding domain-like"/>
    <property type="match status" value="1"/>
</dbReference>
<dbReference type="SMART" id="SM00895">
    <property type="entry name" value="FCD"/>
    <property type="match status" value="1"/>
</dbReference>
<evidence type="ECO:0000256" key="3">
    <source>
        <dbReference type="ARBA" id="ARBA00023163"/>
    </source>
</evidence>
<evidence type="ECO:0000256" key="2">
    <source>
        <dbReference type="ARBA" id="ARBA00023125"/>
    </source>
</evidence>
<dbReference type="SUPFAM" id="SSF48008">
    <property type="entry name" value="GntR ligand-binding domain-like"/>
    <property type="match status" value="1"/>
</dbReference>
<dbReference type="InterPro" id="IPR011711">
    <property type="entry name" value="GntR_C"/>
</dbReference>
<evidence type="ECO:0000313" key="6">
    <source>
        <dbReference type="Proteomes" id="UP001193081"/>
    </source>
</evidence>
<dbReference type="Proteomes" id="UP001193081">
    <property type="component" value="Unassembled WGS sequence"/>
</dbReference>
<dbReference type="InterPro" id="IPR008920">
    <property type="entry name" value="TF_FadR/GntR_C"/>
</dbReference>
<dbReference type="PANTHER" id="PTHR43537:SF5">
    <property type="entry name" value="UXU OPERON TRANSCRIPTIONAL REGULATOR"/>
    <property type="match status" value="1"/>
</dbReference>
<evidence type="ECO:0000313" key="5">
    <source>
        <dbReference type="EMBL" id="MBP1468434.1"/>
    </source>
</evidence>
<dbReference type="RefSeq" id="WP_167857549.1">
    <property type="nucleotide sequence ID" value="NZ_SIJK02000069.1"/>
</dbReference>
<proteinExistence type="predicted"/>
<evidence type="ECO:0000259" key="4">
    <source>
        <dbReference type="SMART" id="SM00895"/>
    </source>
</evidence>